<sequence length="331" mass="37167">MKCKFFERFDMYKEALQLIEQYDTIIIHRHTNPDGDAIGSQVGLKHLIATNYPNKKVYAVGDHAKRYSFMKDSVMDEIPDETYADALAVVVDTSAKHLISDGRYATAKATLRFDHHLFVEKICDVEVVETSFESCCGVITDFAMQNGWKFSKTAAESLYTGMVTDSGRFRYDATTPRTFRMAAFLLEQGVDINEVYTPMYADDFEMIKLRAQFVLQVRFTPHNVGYIYTTKQRVAELGVDEFTISRGMVGVMGDIRGVDITVNFTETDKGILCELRSKKYNINPIAVKYGGGGHAKASGATVADKETAMKMLADLDEMCKQGNTQQNGETK</sequence>
<proteinExistence type="predicted"/>
<dbReference type="Proteomes" id="UP000824200">
    <property type="component" value="Unassembled WGS sequence"/>
</dbReference>
<dbReference type="Pfam" id="PF02272">
    <property type="entry name" value="DHHA1"/>
    <property type="match status" value="1"/>
</dbReference>
<feature type="domain" description="DDH" evidence="1">
    <location>
        <begin position="25"/>
        <end position="162"/>
    </location>
</feature>
<dbReference type="Gene3D" id="3.90.1640.10">
    <property type="entry name" value="inorganic pyrophosphatase (n-terminal core)"/>
    <property type="match status" value="1"/>
</dbReference>
<dbReference type="InterPro" id="IPR038763">
    <property type="entry name" value="DHH_sf"/>
</dbReference>
<reference evidence="3" key="2">
    <citation type="journal article" date="2021" name="PeerJ">
        <title>Extensive microbial diversity within the chicken gut microbiome revealed by metagenomics and culture.</title>
        <authorList>
            <person name="Gilroy R."/>
            <person name="Ravi A."/>
            <person name="Getino M."/>
            <person name="Pursley I."/>
            <person name="Horton D.L."/>
            <person name="Alikhan N.F."/>
            <person name="Baker D."/>
            <person name="Gharbi K."/>
            <person name="Hall N."/>
            <person name="Watson M."/>
            <person name="Adriaenssens E.M."/>
            <person name="Foster-Nyarko E."/>
            <person name="Jarju S."/>
            <person name="Secka A."/>
            <person name="Antonio M."/>
            <person name="Oren A."/>
            <person name="Chaudhuri R.R."/>
            <person name="La Ragione R."/>
            <person name="Hildebrand F."/>
            <person name="Pallen M.J."/>
        </authorList>
    </citation>
    <scope>NUCLEOTIDE SEQUENCE</scope>
    <source>
        <strain evidence="3">CHK121-14286</strain>
    </source>
</reference>
<evidence type="ECO:0000259" key="1">
    <source>
        <dbReference type="Pfam" id="PF01368"/>
    </source>
</evidence>
<dbReference type="Pfam" id="PF01368">
    <property type="entry name" value="DHH"/>
    <property type="match status" value="1"/>
</dbReference>
<comment type="caution">
    <text evidence="3">The sequence shown here is derived from an EMBL/GenBank/DDBJ whole genome shotgun (WGS) entry which is preliminary data.</text>
</comment>
<dbReference type="EMBL" id="DVHL01000042">
    <property type="protein sequence ID" value="HIR66230.1"/>
    <property type="molecule type" value="Genomic_DNA"/>
</dbReference>
<evidence type="ECO:0000313" key="3">
    <source>
        <dbReference type="EMBL" id="HIR66230.1"/>
    </source>
</evidence>
<evidence type="ECO:0000313" key="4">
    <source>
        <dbReference type="Proteomes" id="UP000824200"/>
    </source>
</evidence>
<name>A0A9D1J8A5_9BACT</name>
<dbReference type="InterPro" id="IPR003156">
    <property type="entry name" value="DHHA1_dom"/>
</dbReference>
<dbReference type="PANTHER" id="PTHR47618:SF1">
    <property type="entry name" value="BIFUNCTIONAL OLIGORIBONUCLEASE AND PAP PHOSPHATASE NRNA"/>
    <property type="match status" value="1"/>
</dbReference>
<dbReference type="PANTHER" id="PTHR47618">
    <property type="entry name" value="BIFUNCTIONAL OLIGORIBONUCLEASE AND PAP PHOSPHATASE NRNA"/>
    <property type="match status" value="1"/>
</dbReference>
<dbReference type="AlphaFoldDB" id="A0A9D1J8A5"/>
<reference evidence="3" key="1">
    <citation type="submission" date="2020-10" db="EMBL/GenBank/DDBJ databases">
        <authorList>
            <person name="Gilroy R."/>
        </authorList>
    </citation>
    <scope>NUCLEOTIDE SEQUENCE</scope>
    <source>
        <strain evidence="3">CHK121-14286</strain>
    </source>
</reference>
<dbReference type="InterPro" id="IPR051319">
    <property type="entry name" value="Oligoribo/pAp-PDE_c-di-AMP_PDE"/>
</dbReference>
<protein>
    <submittedName>
        <fullName evidence="3">Bifunctional oligoribonuclease/PAP phosphatase NrnA</fullName>
    </submittedName>
</protein>
<dbReference type="Gene3D" id="3.10.310.30">
    <property type="match status" value="1"/>
</dbReference>
<organism evidence="3 4">
    <name type="scientific">Candidatus Fimimonas gallinarum</name>
    <dbReference type="NCBI Taxonomy" id="2840821"/>
    <lineage>
        <taxon>Bacteria</taxon>
        <taxon>Pseudomonadati</taxon>
        <taxon>Myxococcota</taxon>
        <taxon>Myxococcia</taxon>
        <taxon>Myxococcales</taxon>
        <taxon>Cystobacterineae</taxon>
        <taxon>Myxococcaceae</taxon>
        <taxon>Myxococcaceae incertae sedis</taxon>
        <taxon>Candidatus Fimimonas</taxon>
    </lineage>
</organism>
<feature type="domain" description="DHHA1" evidence="2">
    <location>
        <begin position="244"/>
        <end position="320"/>
    </location>
</feature>
<dbReference type="SUPFAM" id="SSF64182">
    <property type="entry name" value="DHH phosphoesterases"/>
    <property type="match status" value="1"/>
</dbReference>
<evidence type="ECO:0000259" key="2">
    <source>
        <dbReference type="Pfam" id="PF02272"/>
    </source>
</evidence>
<dbReference type="GO" id="GO:0003676">
    <property type="term" value="F:nucleic acid binding"/>
    <property type="evidence" value="ECO:0007669"/>
    <property type="project" value="InterPro"/>
</dbReference>
<gene>
    <name evidence="3" type="ORF">IAC95_05070</name>
</gene>
<accession>A0A9D1J8A5</accession>
<dbReference type="InterPro" id="IPR001667">
    <property type="entry name" value="DDH_dom"/>
</dbReference>